<proteinExistence type="predicted"/>
<feature type="transmembrane region" description="Helical" evidence="1">
    <location>
        <begin position="190"/>
        <end position="211"/>
    </location>
</feature>
<feature type="transmembrane region" description="Helical" evidence="1">
    <location>
        <begin position="152"/>
        <end position="170"/>
    </location>
</feature>
<sequence length="226" mass="25974">MTNRHDLEIFVDRLFANQRRTKEVVELKNEVLSNLEARVTDYMENGMNYQSAISLAIDNIEDIEFLIDDNQKIYRYRYRYDLVQSALIYSLLAWIASIPARILPSGIAVNGLLLCLVVLSGVVYLSMSRNLKVYEKQTAVINAGKLFKWSKAAWGLWGIFVIVVSAYSFAMQFGSDVWFGRELRIDGPYSFYVTVLQYAIPLTSIFIPLLIHKACKLTIKHEVNEQ</sequence>
<feature type="transmembrane region" description="Helical" evidence="1">
    <location>
        <begin position="108"/>
        <end position="127"/>
    </location>
</feature>
<accession>A0A163FI15</accession>
<keyword evidence="1" id="KW-0812">Transmembrane</keyword>
<protein>
    <recommendedName>
        <fullName evidence="4">DUF1129 domain-containing protein</fullName>
    </recommendedName>
</protein>
<evidence type="ECO:0008006" key="4">
    <source>
        <dbReference type="Google" id="ProtNLM"/>
    </source>
</evidence>
<feature type="transmembrane region" description="Helical" evidence="1">
    <location>
        <begin position="82"/>
        <end position="102"/>
    </location>
</feature>
<dbReference type="NCBIfam" id="NF038403">
    <property type="entry name" value="perm_prefix_1"/>
    <property type="match status" value="1"/>
</dbReference>
<dbReference type="OrthoDB" id="1909850at2"/>
<dbReference type="InterPro" id="IPR047928">
    <property type="entry name" value="Perm_prefix_1"/>
</dbReference>
<comment type="caution">
    <text evidence="2">The sequence shown here is derived from an EMBL/GenBank/DDBJ whole genome shotgun (WGS) entry which is preliminary data.</text>
</comment>
<dbReference type="AlphaFoldDB" id="A0A163FI15"/>
<gene>
    <name evidence="2" type="ORF">AWU65_30560</name>
</gene>
<name>A0A163FI15_9BACL</name>
<keyword evidence="3" id="KW-1185">Reference proteome</keyword>
<reference evidence="2" key="1">
    <citation type="journal article" date="2016" name="Genome Announc.">
        <title>Draft genomes of two strains of Paenibacillus glucanolyticus with capability to degrade lignocellulose.</title>
        <authorList>
            <person name="Mathews S.L."/>
            <person name="Pawlak J."/>
            <person name="Grunden A.M."/>
        </authorList>
    </citation>
    <scope>NUCLEOTIDE SEQUENCE [LARGE SCALE GENOMIC DNA]</scope>
    <source>
        <strain evidence="2">SLM1</strain>
    </source>
</reference>
<keyword evidence="1" id="KW-1133">Transmembrane helix</keyword>
<dbReference type="STRING" id="59843.A3958_02815"/>
<dbReference type="Proteomes" id="UP000076796">
    <property type="component" value="Unassembled WGS sequence"/>
</dbReference>
<dbReference type="EMBL" id="LWMH01000002">
    <property type="protein sequence ID" value="KZS44403.1"/>
    <property type="molecule type" value="Genomic_DNA"/>
</dbReference>
<dbReference type="GeneID" id="97553918"/>
<organism evidence="2 3">
    <name type="scientific">Paenibacillus glucanolyticus</name>
    <dbReference type="NCBI Taxonomy" id="59843"/>
    <lineage>
        <taxon>Bacteria</taxon>
        <taxon>Bacillati</taxon>
        <taxon>Bacillota</taxon>
        <taxon>Bacilli</taxon>
        <taxon>Bacillales</taxon>
        <taxon>Paenibacillaceae</taxon>
        <taxon>Paenibacillus</taxon>
    </lineage>
</organism>
<dbReference type="RefSeq" id="WP_063480404.1">
    <property type="nucleotide sequence ID" value="NZ_CP147845.1"/>
</dbReference>
<evidence type="ECO:0000256" key="1">
    <source>
        <dbReference type="SAM" id="Phobius"/>
    </source>
</evidence>
<evidence type="ECO:0000313" key="3">
    <source>
        <dbReference type="Proteomes" id="UP000076796"/>
    </source>
</evidence>
<keyword evidence="1" id="KW-0472">Membrane</keyword>
<evidence type="ECO:0000313" key="2">
    <source>
        <dbReference type="EMBL" id="KZS44403.1"/>
    </source>
</evidence>